<protein>
    <submittedName>
        <fullName evidence="2">Uncharacterized protein</fullName>
    </submittedName>
</protein>
<organism evidence="2 3">
    <name type="scientific">Colletotrichum chrysophilum</name>
    <dbReference type="NCBI Taxonomy" id="1836956"/>
    <lineage>
        <taxon>Eukaryota</taxon>
        <taxon>Fungi</taxon>
        <taxon>Dikarya</taxon>
        <taxon>Ascomycota</taxon>
        <taxon>Pezizomycotina</taxon>
        <taxon>Sordariomycetes</taxon>
        <taxon>Hypocreomycetidae</taxon>
        <taxon>Glomerellales</taxon>
        <taxon>Glomerellaceae</taxon>
        <taxon>Colletotrichum</taxon>
        <taxon>Colletotrichum gloeosporioides species complex</taxon>
    </lineage>
</organism>
<gene>
    <name evidence="2" type="ORF">CCHR01_18198</name>
</gene>
<keyword evidence="3" id="KW-1185">Reference proteome</keyword>
<feature type="region of interest" description="Disordered" evidence="1">
    <location>
        <begin position="1"/>
        <end position="95"/>
    </location>
</feature>
<proteinExistence type="predicted"/>
<accession>A0AAD9A130</accession>
<feature type="region of interest" description="Disordered" evidence="1">
    <location>
        <begin position="120"/>
        <end position="141"/>
    </location>
</feature>
<name>A0AAD9A130_9PEZI</name>
<feature type="compositionally biased region" description="Low complexity" evidence="1">
    <location>
        <begin position="1"/>
        <end position="23"/>
    </location>
</feature>
<dbReference type="EMBL" id="JAQOWY010000709">
    <property type="protein sequence ID" value="KAK1839173.1"/>
    <property type="molecule type" value="Genomic_DNA"/>
</dbReference>
<evidence type="ECO:0000313" key="3">
    <source>
        <dbReference type="Proteomes" id="UP001243330"/>
    </source>
</evidence>
<comment type="caution">
    <text evidence="2">The sequence shown here is derived from an EMBL/GenBank/DDBJ whole genome shotgun (WGS) entry which is preliminary data.</text>
</comment>
<sequence>MWHLAPGLTTAPAPAPAPLSSGLPLGGGHKTRPPSRENLTLGRPIGSRQDLAATDKPQTLPKGRNRTIDNGHDPTASPIRGRPCPSAAGPASSTRLVSFSLSRGEACVVADVRLQVSAVQMRPRQEQPNDDHVPSSQSPSV</sequence>
<feature type="compositionally biased region" description="Basic and acidic residues" evidence="1">
    <location>
        <begin position="123"/>
        <end position="133"/>
    </location>
</feature>
<evidence type="ECO:0000313" key="2">
    <source>
        <dbReference type="EMBL" id="KAK1839173.1"/>
    </source>
</evidence>
<dbReference type="AlphaFoldDB" id="A0AAD9A130"/>
<evidence type="ECO:0000256" key="1">
    <source>
        <dbReference type="SAM" id="MobiDB-lite"/>
    </source>
</evidence>
<reference evidence="2" key="1">
    <citation type="submission" date="2023-01" db="EMBL/GenBank/DDBJ databases">
        <title>Colletotrichum chrysophilum M932 genome sequence.</title>
        <authorList>
            <person name="Baroncelli R."/>
        </authorList>
    </citation>
    <scope>NUCLEOTIDE SEQUENCE</scope>
    <source>
        <strain evidence="2">M932</strain>
    </source>
</reference>
<dbReference type="Proteomes" id="UP001243330">
    <property type="component" value="Unassembled WGS sequence"/>
</dbReference>